<feature type="domain" description="Mutator-like transposase" evidence="1">
    <location>
        <begin position="1"/>
        <end position="113"/>
    </location>
</feature>
<sequence length="113" mass="12219">MRTLGKGHTSAKKFCTLINMPHPPAAKNYTKISSVITTCMRSMAKDSMSQAAEEVRNLKGQNDCNETETVDCGISCDGTWQKRGFSPRNGCVTAICVDTGKVLDVEALSQACK</sequence>
<dbReference type="Pfam" id="PF20700">
    <property type="entry name" value="Mutator"/>
    <property type="match status" value="1"/>
</dbReference>
<comment type="caution">
    <text evidence="2">The sequence shown here is derived from an EMBL/GenBank/DDBJ whole genome shotgun (WGS) entry which is preliminary data.</text>
</comment>
<organism evidence="2 4">
    <name type="scientific">Porites evermanni</name>
    <dbReference type="NCBI Taxonomy" id="104178"/>
    <lineage>
        <taxon>Eukaryota</taxon>
        <taxon>Metazoa</taxon>
        <taxon>Cnidaria</taxon>
        <taxon>Anthozoa</taxon>
        <taxon>Hexacorallia</taxon>
        <taxon>Scleractinia</taxon>
        <taxon>Fungiina</taxon>
        <taxon>Poritidae</taxon>
        <taxon>Porites</taxon>
    </lineage>
</organism>
<evidence type="ECO:0000313" key="4">
    <source>
        <dbReference type="Proteomes" id="UP001159427"/>
    </source>
</evidence>
<accession>A0ABN8SGB1</accession>
<protein>
    <recommendedName>
        <fullName evidence="1">Mutator-like transposase domain-containing protein</fullName>
    </recommendedName>
</protein>
<proteinExistence type="predicted"/>
<evidence type="ECO:0000259" key="1">
    <source>
        <dbReference type="Pfam" id="PF20700"/>
    </source>
</evidence>
<evidence type="ECO:0000313" key="2">
    <source>
        <dbReference type="EMBL" id="CAH3189955.1"/>
    </source>
</evidence>
<dbReference type="Proteomes" id="UP001159427">
    <property type="component" value="Unassembled WGS sequence"/>
</dbReference>
<dbReference type="InterPro" id="IPR049012">
    <property type="entry name" value="Mutator_transp_dom"/>
</dbReference>
<gene>
    <name evidence="2" type="ORF">PEVE_00019928</name>
    <name evidence="3" type="ORF">PEVE_00021161</name>
</gene>
<evidence type="ECO:0000313" key="3">
    <source>
        <dbReference type="EMBL" id="CAH3190996.1"/>
    </source>
</evidence>
<name>A0ABN8SGB1_9CNID</name>
<dbReference type="EMBL" id="CALNXI010002832">
    <property type="protein sequence ID" value="CAH3190996.1"/>
    <property type="molecule type" value="Genomic_DNA"/>
</dbReference>
<dbReference type="EMBL" id="CALNXI010002682">
    <property type="protein sequence ID" value="CAH3189955.1"/>
    <property type="molecule type" value="Genomic_DNA"/>
</dbReference>
<keyword evidence="4" id="KW-1185">Reference proteome</keyword>
<reference evidence="2 4" key="1">
    <citation type="submission" date="2022-05" db="EMBL/GenBank/DDBJ databases">
        <authorList>
            <consortium name="Genoscope - CEA"/>
            <person name="William W."/>
        </authorList>
    </citation>
    <scope>NUCLEOTIDE SEQUENCE [LARGE SCALE GENOMIC DNA]</scope>
</reference>